<dbReference type="AlphaFoldDB" id="A0A2S9YAQ0"/>
<dbReference type="Proteomes" id="UP000238823">
    <property type="component" value="Unassembled WGS sequence"/>
</dbReference>
<evidence type="ECO:0000313" key="2">
    <source>
        <dbReference type="EMBL" id="PRQ02086.1"/>
    </source>
</evidence>
<organism evidence="2 3">
    <name type="scientific">Enhygromyxa salina</name>
    <dbReference type="NCBI Taxonomy" id="215803"/>
    <lineage>
        <taxon>Bacteria</taxon>
        <taxon>Pseudomonadati</taxon>
        <taxon>Myxococcota</taxon>
        <taxon>Polyangia</taxon>
        <taxon>Nannocystales</taxon>
        <taxon>Nannocystaceae</taxon>
        <taxon>Enhygromyxa</taxon>
    </lineage>
</organism>
<name>A0A2S9YAQ0_9BACT</name>
<sequence length="131" mass="13886">MSSRVLHPSNPSRSSSGSHIDGEATPVELEVELKPASRHPWAWLLARVFAVDVMTCSRCGGRMRLVEIADSRDGIARVLANVGLGPRPPPRRRPAVAGQLELDLAARPAATSTHARVVIGGSCAEPCEASC</sequence>
<gene>
    <name evidence="2" type="ORF">ENSA7_55930</name>
</gene>
<dbReference type="OrthoDB" id="5525720at2"/>
<evidence type="ECO:0000313" key="3">
    <source>
        <dbReference type="Proteomes" id="UP000238823"/>
    </source>
</evidence>
<proteinExistence type="predicted"/>
<accession>A0A2S9YAQ0</accession>
<dbReference type="RefSeq" id="WP_106092475.1">
    <property type="nucleotide sequence ID" value="NZ_PVNL01000113.1"/>
</dbReference>
<protein>
    <submittedName>
        <fullName evidence="2">Uncharacterized protein</fullName>
    </submittedName>
</protein>
<feature type="region of interest" description="Disordered" evidence="1">
    <location>
        <begin position="1"/>
        <end position="23"/>
    </location>
</feature>
<dbReference type="EMBL" id="PVNL01000113">
    <property type="protein sequence ID" value="PRQ02086.1"/>
    <property type="molecule type" value="Genomic_DNA"/>
</dbReference>
<evidence type="ECO:0000256" key="1">
    <source>
        <dbReference type="SAM" id="MobiDB-lite"/>
    </source>
</evidence>
<feature type="compositionally biased region" description="Low complexity" evidence="1">
    <location>
        <begin position="9"/>
        <end position="18"/>
    </location>
</feature>
<comment type="caution">
    <text evidence="2">The sequence shown here is derived from an EMBL/GenBank/DDBJ whole genome shotgun (WGS) entry which is preliminary data.</text>
</comment>
<reference evidence="2 3" key="1">
    <citation type="submission" date="2018-03" db="EMBL/GenBank/DDBJ databases">
        <title>Draft Genome Sequences of the Obligatory Marine Myxobacteria Enhygromyxa salina SWB007.</title>
        <authorList>
            <person name="Poehlein A."/>
            <person name="Moghaddam J.A."/>
            <person name="Harms H."/>
            <person name="Alanjari M."/>
            <person name="Koenig G.M."/>
            <person name="Daniel R."/>
            <person name="Schaeberle T.F."/>
        </authorList>
    </citation>
    <scope>NUCLEOTIDE SEQUENCE [LARGE SCALE GENOMIC DNA]</scope>
    <source>
        <strain evidence="2 3">SWB007</strain>
    </source>
</reference>